<evidence type="ECO:0000259" key="4">
    <source>
        <dbReference type="PROSITE" id="PS51194"/>
    </source>
</evidence>
<feature type="region of interest" description="Disordered" evidence="2">
    <location>
        <begin position="228"/>
        <end position="312"/>
    </location>
</feature>
<dbReference type="Proteomes" id="UP000001349">
    <property type="component" value="Chromosome"/>
</dbReference>
<evidence type="ECO:0000259" key="3">
    <source>
        <dbReference type="PROSITE" id="PS51192"/>
    </source>
</evidence>
<dbReference type="InterPro" id="IPR006935">
    <property type="entry name" value="Helicase/UvrB_N"/>
</dbReference>
<keyword evidence="1" id="KW-0175">Coiled coil</keyword>
<dbReference type="GO" id="GO:0004386">
    <property type="term" value="F:helicase activity"/>
    <property type="evidence" value="ECO:0007669"/>
    <property type="project" value="UniProtKB-KW"/>
</dbReference>
<dbReference type="SUPFAM" id="SSF53335">
    <property type="entry name" value="S-adenosyl-L-methionine-dependent methyltransferases"/>
    <property type="match status" value="1"/>
</dbReference>
<feature type="region of interest" description="Disordered" evidence="2">
    <location>
        <begin position="325"/>
        <end position="399"/>
    </location>
</feature>
<dbReference type="eggNOG" id="COG0827">
    <property type="taxonomic scope" value="Bacteria"/>
</dbReference>
<reference evidence="5 6" key="1">
    <citation type="submission" date="2009-01" db="EMBL/GenBank/DDBJ databases">
        <title>Complete sequence of Clostridium cellulolyticum H10.</title>
        <authorList>
            <consortium name="US DOE Joint Genome Institute"/>
            <person name="Lucas S."/>
            <person name="Copeland A."/>
            <person name="Lapidus A."/>
            <person name="Glavina del Rio T."/>
            <person name="Dalin E."/>
            <person name="Tice H."/>
            <person name="Bruce D."/>
            <person name="Goodwin L."/>
            <person name="Pitluck S."/>
            <person name="Chertkov O."/>
            <person name="Saunders E."/>
            <person name="Brettin T."/>
            <person name="Detter J.C."/>
            <person name="Han C."/>
            <person name="Larimer F."/>
            <person name="Land M."/>
            <person name="Hauser L."/>
            <person name="Kyrpides N."/>
            <person name="Ivanova N."/>
            <person name="Zhou J."/>
            <person name="Richardson P."/>
        </authorList>
    </citation>
    <scope>NUCLEOTIDE SEQUENCE [LARGE SCALE GENOMIC DNA]</scope>
    <source>
        <strain evidence="6">ATCC 35319 / DSM 5812 / JCM 6584 / H10</strain>
    </source>
</reference>
<sequence>MPSFKTMFNETMKQITRNDSQWKKFLGFSGQLFKYGFYETVLIYNQRPDATIVADMDTWNKRVGRWINRGSRAIKVFDPDSKGVRYLFDISDTHGNYTSRINSYTIKSNAAQNYIMEYLGVEKERDFEGFVESLCTEFLEKHDYPGEYFDCFVQDSVVYSVFDKLKFDTEGKYHFEDILQQLDVGQATEYASIICEISKQVLRLLEKPARIYKNKEISKNANQIHRRNWTSGISGDTGGNTGSHEQRDGDNKESGTDIQSGVQGRIGGDTLSGDITGREPRVGGNAGRDIRSGSSEILGTKLPEESAGNEDSGYMVQYNLSGRHTSSFNDAKDSGTVKTAISGTQNGQLHGTGEILQLDKGNSSGNSDERSSQNSKIKENNSGKDKESSENGGSNFLPRNQQTLFDLIEIKENEVEKLTSEFFNGVERTGEKLDLAIKELEDSENQKRPQNEIEQDQNEYTAAISKKVNYRYNPSDDIGAGGQKTKYKANVEAIKLLKDIEKEKRIATSQEQSILTRYTGWGGLSQVFNAEAKGWENEYQELKELLTEEEYSSARASTPNAHYTEPQVIKAIYKALSRFGFKGGNILEPAMGIGLFYSLIPEDISDKSQLYGVELDSISGRISKQLYQKADIRIQGFEDTDFSDNFFDIAVGNVPFGDYKLRDKRYDKLNLNIHDYFFAKTLDKVRPGGIIAYITSKGTLDKANGSFRRYLAERAELIGAIRLPNNAFKQIANTDVTTDIIFLQKRDHAIILDEEPAWTGLGQTDDEVPVNQYYLDNPDMLLGKMIFDNRMFGSDGKYTSLVAEDNFNLVEALDKAAEKLHARIEIIDTGKENQEEEYLPAEPEVKNYTYVLKDENIYYRENSKMAKVILPEKTSQRVRGMCEVREILRKVIEIQTEGCTQEELKPYQEKLLKSYNTFTRKYGIINSTANLRAFQKDSDLPLLSSLEVLDEKGNVKSLADIFYKQTIRPYEIITQVSTAADSLAASLSEKGEVDLDYMASIYKADKQKIISELEGLIFLNPDKKRYETADEYLSGDVRYKLKTALYYAKDNPDYQINVKALESVQPVDLDASEIDVKLGTTWIETEDINQFIYELLKVPGFFQRDNSKSKGTGIYTTYNSFSSSWSIQNKSLQWNSMKATEEYGTKKADAYSIIEDTLNLRSVVVKDRVEDADGKVKYVVNKNETIAARAKQDAIKEEFRDWIFKDPDRRNKYVNFYNTNFNNIRLREYDGSHLKFPGMSPYIKLREHQKNAVARILYGGNTLLAHVVGAGKTFTMQAACMEMRRLNIIKKAMFVLPNHLTEQQGADFLKLYPAANILVATEKDFETANRKRFLARIATGDYDAIIIGQSQFERIPVSVELQSQIIKNTIEEIVEFVSAYKQQNGDKWTIKQMEKMKFNLEAKLEQLADAPKDDVLTFEQLGVDCLFVDEAHYYKNGGVFTKMRNVAGISGNSAKKVLDMQMKCDYIISENNGRNVIFATGTPISNSMTEMFIMQQFLQKNELREKGIHNFDAWAASFGEVVSALELAPEGRGFRMRNRFSKFTNLPELMTMFKNIADIQTADMLNLPVPKLKNNKVTVVTSEPSELQQELVQESAERAERIRNGLVDPSIDNMLKITNEARQFGTDPRLIIPDAPDEPGSKINKLVDNVYQKYIEFNSSKGTQIIFSDVGTPNDRGGFCAYYDIKNKLVSFGIPEDEICIIHDAKTKKQKESMFSAMRTGEKRIILGSTPKMGTGTNIQNKLVALHHLDCPWRPADIEQRDGRILRQGNENEKVEIFRYVTKDTFDGYLWQTVEQKQRFISQIMTSKAVSRSCEDIDEVVLNYAEIKALAMGDPRIKEKMDLDIEINKLSVLKAAWSKQRYSLQDSIVYSIPKGINSYQVKIEAIQKDIELRNSNKFPDDEFSIVLENTLITEKEKAGELLLLLCSKAKKENWKQVRIGTYKGFDLKLEYNEFLSGFNLHITGKYQYTIELGGNPIGNITRTDNALEGMEPSLQRCRNQLEQLNQDFETAKAEYEKPWRYEEEYKTKLARQAELNIELDLNKQDEVLGDEASIEDKEVAINVSSVVTDEEEQEVEM</sequence>
<gene>
    <name evidence="5" type="ordered locus">Ccel_3177</name>
</gene>
<dbReference type="SMART" id="SM00490">
    <property type="entry name" value="HELICc"/>
    <property type="match status" value="1"/>
</dbReference>
<dbReference type="PANTHER" id="PTHR41313">
    <property type="entry name" value="ADENINE-SPECIFIC METHYLTRANSFERASE"/>
    <property type="match status" value="1"/>
</dbReference>
<dbReference type="eggNOG" id="COG0553">
    <property type="taxonomic scope" value="Bacteria"/>
</dbReference>
<keyword evidence="5" id="KW-0067">ATP-binding</keyword>
<feature type="domain" description="Helicase ATP-binding" evidence="3">
    <location>
        <begin position="1253"/>
        <end position="1501"/>
    </location>
</feature>
<dbReference type="PROSITE" id="PS51194">
    <property type="entry name" value="HELICASE_CTER"/>
    <property type="match status" value="1"/>
</dbReference>
<dbReference type="OrthoDB" id="9814088at2"/>
<dbReference type="GO" id="GO:0016787">
    <property type="term" value="F:hydrolase activity"/>
    <property type="evidence" value="ECO:0007669"/>
    <property type="project" value="InterPro"/>
</dbReference>
<dbReference type="InterPro" id="IPR029063">
    <property type="entry name" value="SAM-dependent_MTases_sf"/>
</dbReference>
<evidence type="ECO:0000313" key="6">
    <source>
        <dbReference type="Proteomes" id="UP000001349"/>
    </source>
</evidence>
<dbReference type="PANTHER" id="PTHR41313:SF1">
    <property type="entry name" value="DNA METHYLASE ADENINE-SPECIFIC DOMAIN-CONTAINING PROTEIN"/>
    <property type="match status" value="1"/>
</dbReference>
<dbReference type="KEGG" id="cce:Ccel_3177"/>
<evidence type="ECO:0000256" key="2">
    <source>
        <dbReference type="SAM" id="MobiDB-lite"/>
    </source>
</evidence>
<keyword evidence="5" id="KW-0378">Hydrolase</keyword>
<dbReference type="InterPro" id="IPR014001">
    <property type="entry name" value="Helicase_ATP-bd"/>
</dbReference>
<evidence type="ECO:0000256" key="1">
    <source>
        <dbReference type="SAM" id="Coils"/>
    </source>
</evidence>
<feature type="domain" description="Helicase C-terminal" evidence="4">
    <location>
        <begin position="1649"/>
        <end position="1828"/>
    </location>
</feature>
<dbReference type="PROSITE" id="PS51192">
    <property type="entry name" value="HELICASE_ATP_BIND_1"/>
    <property type="match status" value="1"/>
</dbReference>
<evidence type="ECO:0000313" key="5">
    <source>
        <dbReference type="EMBL" id="ACL77468.1"/>
    </source>
</evidence>
<feature type="compositionally biased region" description="Polar residues" evidence="2">
    <location>
        <begin position="390"/>
        <end position="399"/>
    </location>
</feature>
<dbReference type="InterPro" id="IPR027417">
    <property type="entry name" value="P-loop_NTPase"/>
</dbReference>
<name>B8I0E2_RUMCH</name>
<dbReference type="SMART" id="SM00487">
    <property type="entry name" value="DEXDc"/>
    <property type="match status" value="1"/>
</dbReference>
<organism evidence="5 6">
    <name type="scientific">Ruminiclostridium cellulolyticum (strain ATCC 35319 / DSM 5812 / JCM 6584 / H10)</name>
    <name type="common">Clostridium cellulolyticum</name>
    <dbReference type="NCBI Taxonomy" id="394503"/>
    <lineage>
        <taxon>Bacteria</taxon>
        <taxon>Bacillati</taxon>
        <taxon>Bacillota</taxon>
        <taxon>Clostridia</taxon>
        <taxon>Eubacteriales</taxon>
        <taxon>Oscillospiraceae</taxon>
        <taxon>Ruminiclostridium</taxon>
    </lineage>
</organism>
<dbReference type="EMBL" id="CP001348">
    <property type="protein sequence ID" value="ACL77468.1"/>
    <property type="molecule type" value="Genomic_DNA"/>
</dbReference>
<feature type="compositionally biased region" description="Polar residues" evidence="2">
    <location>
        <begin position="336"/>
        <end position="349"/>
    </location>
</feature>
<dbReference type="InterPro" id="IPR052933">
    <property type="entry name" value="DNA_Protect_Modify"/>
</dbReference>
<keyword evidence="6" id="KW-1185">Reference proteome</keyword>
<dbReference type="GO" id="GO:0005524">
    <property type="term" value="F:ATP binding"/>
    <property type="evidence" value="ECO:0007669"/>
    <property type="project" value="InterPro"/>
</dbReference>
<dbReference type="eggNOG" id="COG4646">
    <property type="taxonomic scope" value="Bacteria"/>
</dbReference>
<feature type="compositionally biased region" description="Basic and acidic residues" evidence="2">
    <location>
        <begin position="244"/>
        <end position="255"/>
    </location>
</feature>
<dbReference type="Gene3D" id="3.40.50.300">
    <property type="entry name" value="P-loop containing nucleotide triphosphate hydrolases"/>
    <property type="match status" value="2"/>
</dbReference>
<dbReference type="InterPro" id="IPR001650">
    <property type="entry name" value="Helicase_C-like"/>
</dbReference>
<dbReference type="HOGENOM" id="CLU_000181_0_1_9"/>
<feature type="coiled-coil region" evidence="1">
    <location>
        <begin position="525"/>
        <end position="552"/>
    </location>
</feature>
<dbReference type="Pfam" id="PF00271">
    <property type="entry name" value="Helicase_C"/>
    <property type="match status" value="1"/>
</dbReference>
<dbReference type="STRING" id="394503.Ccel_3177"/>
<dbReference type="Gene3D" id="3.40.50.150">
    <property type="entry name" value="Vaccinia Virus protein VP39"/>
    <property type="match status" value="1"/>
</dbReference>
<dbReference type="GO" id="GO:0003677">
    <property type="term" value="F:DNA binding"/>
    <property type="evidence" value="ECO:0007669"/>
    <property type="project" value="InterPro"/>
</dbReference>
<proteinExistence type="predicted"/>
<feature type="compositionally biased region" description="Basic and acidic residues" evidence="2">
    <location>
        <begin position="367"/>
        <end position="389"/>
    </location>
</feature>
<protein>
    <submittedName>
        <fullName evidence="5">Helicase domain protein</fullName>
    </submittedName>
</protein>
<keyword evidence="5" id="KW-0347">Helicase</keyword>
<keyword evidence="5" id="KW-0547">Nucleotide-binding</keyword>
<accession>B8I0E2</accession>
<dbReference type="SUPFAM" id="SSF52540">
    <property type="entry name" value="P-loop containing nucleoside triphosphate hydrolases"/>
    <property type="match status" value="2"/>
</dbReference>
<dbReference type="Pfam" id="PF04851">
    <property type="entry name" value="ResIII"/>
    <property type="match status" value="1"/>
</dbReference>